<feature type="compositionally biased region" description="Basic and acidic residues" evidence="2">
    <location>
        <begin position="169"/>
        <end position="186"/>
    </location>
</feature>
<name>A0A6D2I5B4_9BRAS</name>
<proteinExistence type="predicted"/>
<reference evidence="4" key="1">
    <citation type="submission" date="2020-01" db="EMBL/GenBank/DDBJ databases">
        <authorList>
            <person name="Mishra B."/>
        </authorList>
    </citation>
    <scope>NUCLEOTIDE SEQUENCE [LARGE SCALE GENOMIC DNA]</scope>
</reference>
<protein>
    <recommendedName>
        <fullName evidence="3">CCHC-type domain-containing protein</fullName>
    </recommendedName>
</protein>
<evidence type="ECO:0000313" key="5">
    <source>
        <dbReference type="Proteomes" id="UP000467841"/>
    </source>
</evidence>
<keyword evidence="1" id="KW-0862">Zinc</keyword>
<dbReference type="AlphaFoldDB" id="A0A6D2I5B4"/>
<dbReference type="PANTHER" id="PTHR34222">
    <property type="entry name" value="GAG_PRE-INTEGRS DOMAIN-CONTAINING PROTEIN"/>
    <property type="match status" value="1"/>
</dbReference>
<dbReference type="Proteomes" id="UP000467841">
    <property type="component" value="Unassembled WGS sequence"/>
</dbReference>
<comment type="caution">
    <text evidence="4">The sequence shown here is derived from an EMBL/GenBank/DDBJ whole genome shotgun (WGS) entry which is preliminary data.</text>
</comment>
<feature type="domain" description="CCHC-type" evidence="3">
    <location>
        <begin position="85"/>
        <end position="98"/>
    </location>
</feature>
<dbReference type="GO" id="GO:0008270">
    <property type="term" value="F:zinc ion binding"/>
    <property type="evidence" value="ECO:0007669"/>
    <property type="project" value="UniProtKB-KW"/>
</dbReference>
<dbReference type="EMBL" id="CACVBM020000788">
    <property type="protein sequence ID" value="CAA7023526.1"/>
    <property type="molecule type" value="Genomic_DNA"/>
</dbReference>
<dbReference type="PROSITE" id="PS50158">
    <property type="entry name" value="ZF_CCHC"/>
    <property type="match status" value="1"/>
</dbReference>
<keyword evidence="1" id="KW-0479">Metal-binding</keyword>
<evidence type="ECO:0000313" key="4">
    <source>
        <dbReference type="EMBL" id="CAA7023526.1"/>
    </source>
</evidence>
<dbReference type="PANTHER" id="PTHR34222:SF79">
    <property type="entry name" value="RETROVIRUS-RELATED POL POLYPROTEIN FROM TRANSPOSON TNT 1-94"/>
    <property type="match status" value="1"/>
</dbReference>
<dbReference type="GO" id="GO:0003676">
    <property type="term" value="F:nucleic acid binding"/>
    <property type="evidence" value="ECO:0007669"/>
    <property type="project" value="InterPro"/>
</dbReference>
<feature type="compositionally biased region" description="Basic and acidic residues" evidence="2">
    <location>
        <begin position="50"/>
        <end position="63"/>
    </location>
</feature>
<gene>
    <name evidence="4" type="ORF">MERR_LOCUS10761</name>
</gene>
<dbReference type="InterPro" id="IPR001878">
    <property type="entry name" value="Znf_CCHC"/>
</dbReference>
<accession>A0A6D2I5B4</accession>
<organism evidence="4 5">
    <name type="scientific">Microthlaspi erraticum</name>
    <dbReference type="NCBI Taxonomy" id="1685480"/>
    <lineage>
        <taxon>Eukaryota</taxon>
        <taxon>Viridiplantae</taxon>
        <taxon>Streptophyta</taxon>
        <taxon>Embryophyta</taxon>
        <taxon>Tracheophyta</taxon>
        <taxon>Spermatophyta</taxon>
        <taxon>Magnoliopsida</taxon>
        <taxon>eudicotyledons</taxon>
        <taxon>Gunneridae</taxon>
        <taxon>Pentapetalae</taxon>
        <taxon>rosids</taxon>
        <taxon>malvids</taxon>
        <taxon>Brassicales</taxon>
        <taxon>Brassicaceae</taxon>
        <taxon>Coluteocarpeae</taxon>
        <taxon>Microthlaspi</taxon>
    </lineage>
</organism>
<feature type="compositionally biased region" description="Low complexity" evidence="2">
    <location>
        <begin position="66"/>
        <end position="75"/>
    </location>
</feature>
<feature type="region of interest" description="Disordered" evidence="2">
    <location>
        <begin position="165"/>
        <end position="186"/>
    </location>
</feature>
<evidence type="ECO:0000256" key="1">
    <source>
        <dbReference type="PROSITE-ProRule" id="PRU00047"/>
    </source>
</evidence>
<keyword evidence="5" id="KW-1185">Reference proteome</keyword>
<feature type="region of interest" description="Disordered" evidence="2">
    <location>
        <begin position="47"/>
        <end position="75"/>
    </location>
</feature>
<dbReference type="OrthoDB" id="1747146at2759"/>
<evidence type="ECO:0000259" key="3">
    <source>
        <dbReference type="PROSITE" id="PS50158"/>
    </source>
</evidence>
<sequence>MLDLVVSAQGSLRRIRCQVLVKSTLRLSVKNSVCLPLVSEQQHEALGFSTRREEAPSSVRRDQNQSPDSRLELSSSSIRNRSALCSHCGRTGHEKKDCWQIVGFPDWWNERNTNSSGCGGRGGRGGRGAGINNGGRGCGQANAAHATSSNASSFPEFTPDQWKALSKLIQDKTGESNSDKLSGKKG</sequence>
<evidence type="ECO:0000256" key="2">
    <source>
        <dbReference type="SAM" id="MobiDB-lite"/>
    </source>
</evidence>
<keyword evidence="1" id="KW-0863">Zinc-finger</keyword>